<sequence length="249" mass="28414">MNIILEIQYLGERYAGWQKQKNAPSIQEEIEEAIFKTTGRNVELIGSGRTDSGVHALAQIANFHIETKLEAPRFKNALNYYLPWDIRIMRSSRCREDFHARFCAKRKTYCYRINTNSVESPMEKGRVYFIGRKLNVAAMKLAASKFEGTHDFEAFRSEGSSALTTVRTIYNCEISERKGIVELRISGNGFLYNMVRIIAGTLVEIGKGKEIDIDELLHVPDRKKAGHTAPAHALFLERVDYGEEKLFAE</sequence>
<evidence type="ECO:0000256" key="5">
    <source>
        <dbReference type="RuleBase" id="RU003792"/>
    </source>
</evidence>
<dbReference type="Proteomes" id="UP001595916">
    <property type="component" value="Unassembled WGS sequence"/>
</dbReference>
<comment type="similarity">
    <text evidence="1 4 5">Belongs to the tRNA pseudouridine synthase TruA family.</text>
</comment>
<evidence type="ECO:0000256" key="2">
    <source>
        <dbReference type="ARBA" id="ARBA00022694"/>
    </source>
</evidence>
<evidence type="ECO:0000259" key="6">
    <source>
        <dbReference type="Pfam" id="PF01416"/>
    </source>
</evidence>
<proteinExistence type="inferred from homology"/>
<gene>
    <name evidence="4 7" type="primary">truA</name>
    <name evidence="7" type="ORF">ACFO4R_02065</name>
</gene>
<dbReference type="InterPro" id="IPR020095">
    <property type="entry name" value="PsdUridine_synth_TruA_C"/>
</dbReference>
<comment type="catalytic activity">
    <reaction evidence="4 5">
        <text>uridine(38/39/40) in tRNA = pseudouridine(38/39/40) in tRNA</text>
        <dbReference type="Rhea" id="RHEA:22376"/>
        <dbReference type="Rhea" id="RHEA-COMP:10085"/>
        <dbReference type="Rhea" id="RHEA-COMP:10087"/>
        <dbReference type="ChEBI" id="CHEBI:65314"/>
        <dbReference type="ChEBI" id="CHEBI:65315"/>
        <dbReference type="EC" id="5.4.99.12"/>
    </reaction>
</comment>
<feature type="binding site" evidence="4">
    <location>
        <position position="109"/>
    </location>
    <ligand>
        <name>substrate</name>
    </ligand>
</feature>
<name>A0ABV9QJA4_9FIRM</name>
<dbReference type="PANTHER" id="PTHR11142:SF0">
    <property type="entry name" value="TRNA PSEUDOURIDINE SYNTHASE-LIKE 1"/>
    <property type="match status" value="1"/>
</dbReference>
<feature type="domain" description="Pseudouridine synthase I TruA alpha/beta" evidence="6">
    <location>
        <begin position="8"/>
        <end position="102"/>
    </location>
</feature>
<dbReference type="GO" id="GO:0160147">
    <property type="term" value="F:tRNA pseudouridine(38-40) synthase activity"/>
    <property type="evidence" value="ECO:0007669"/>
    <property type="project" value="UniProtKB-EC"/>
</dbReference>
<comment type="caution">
    <text evidence="7">The sequence shown here is derived from an EMBL/GenBank/DDBJ whole genome shotgun (WGS) entry which is preliminary data.</text>
</comment>
<dbReference type="EMBL" id="JBHSHL010000007">
    <property type="protein sequence ID" value="MFC4803857.1"/>
    <property type="molecule type" value="Genomic_DNA"/>
</dbReference>
<evidence type="ECO:0000313" key="7">
    <source>
        <dbReference type="EMBL" id="MFC4803857.1"/>
    </source>
</evidence>
<dbReference type="EC" id="5.4.99.12" evidence="4"/>
<dbReference type="PIRSF" id="PIRSF001430">
    <property type="entry name" value="tRNA_psdUrid_synth"/>
    <property type="match status" value="1"/>
</dbReference>
<accession>A0ABV9QJA4</accession>
<organism evidence="7 8">
    <name type="scientific">Filifactor villosus</name>
    <dbReference type="NCBI Taxonomy" id="29374"/>
    <lineage>
        <taxon>Bacteria</taxon>
        <taxon>Bacillati</taxon>
        <taxon>Bacillota</taxon>
        <taxon>Clostridia</taxon>
        <taxon>Peptostreptococcales</taxon>
        <taxon>Filifactoraceae</taxon>
        <taxon>Filifactor</taxon>
    </lineage>
</organism>
<keyword evidence="8" id="KW-1185">Reference proteome</keyword>
<comment type="subunit">
    <text evidence="4">Homodimer.</text>
</comment>
<comment type="function">
    <text evidence="4">Formation of pseudouridine at positions 38, 39 and 40 in the anticodon stem and loop of transfer RNAs.</text>
</comment>
<dbReference type="InterPro" id="IPR020103">
    <property type="entry name" value="PsdUridine_synth_cat_dom_sf"/>
</dbReference>
<protein>
    <recommendedName>
        <fullName evidence="4">tRNA pseudouridine synthase A</fullName>
        <ecNumber evidence="4">5.4.99.12</ecNumber>
    </recommendedName>
    <alternativeName>
        <fullName evidence="4">tRNA pseudouridine(38-40) synthase</fullName>
    </alternativeName>
    <alternativeName>
        <fullName evidence="4">tRNA pseudouridylate synthase I</fullName>
    </alternativeName>
    <alternativeName>
        <fullName evidence="4">tRNA-uridine isomerase I</fullName>
    </alternativeName>
</protein>
<reference evidence="8" key="1">
    <citation type="journal article" date="2019" name="Int. J. Syst. Evol. Microbiol.">
        <title>The Global Catalogue of Microorganisms (GCM) 10K type strain sequencing project: providing services to taxonomists for standard genome sequencing and annotation.</title>
        <authorList>
            <consortium name="The Broad Institute Genomics Platform"/>
            <consortium name="The Broad Institute Genome Sequencing Center for Infectious Disease"/>
            <person name="Wu L."/>
            <person name="Ma J."/>
        </authorList>
    </citation>
    <scope>NUCLEOTIDE SEQUENCE [LARGE SCALE GENOMIC DNA]</scope>
    <source>
        <strain evidence="8">CCUG 46385</strain>
    </source>
</reference>
<dbReference type="Gene3D" id="3.30.70.660">
    <property type="entry name" value="Pseudouridine synthase I, catalytic domain, C-terminal subdomain"/>
    <property type="match status" value="1"/>
</dbReference>
<dbReference type="CDD" id="cd02570">
    <property type="entry name" value="PseudoU_synth_EcTruA"/>
    <property type="match status" value="1"/>
</dbReference>
<dbReference type="PANTHER" id="PTHR11142">
    <property type="entry name" value="PSEUDOURIDYLATE SYNTHASE"/>
    <property type="match status" value="1"/>
</dbReference>
<keyword evidence="3 4" id="KW-0413">Isomerase</keyword>
<dbReference type="InterPro" id="IPR001406">
    <property type="entry name" value="PsdUridine_synth_TruA"/>
</dbReference>
<dbReference type="Gene3D" id="3.30.70.580">
    <property type="entry name" value="Pseudouridine synthase I, catalytic domain, N-terminal subdomain"/>
    <property type="match status" value="1"/>
</dbReference>
<dbReference type="Pfam" id="PF01416">
    <property type="entry name" value="PseudoU_synth_1"/>
    <property type="match status" value="2"/>
</dbReference>
<feature type="active site" description="Nucleophile" evidence="4">
    <location>
        <position position="51"/>
    </location>
</feature>
<dbReference type="SUPFAM" id="SSF55120">
    <property type="entry name" value="Pseudouridine synthase"/>
    <property type="match status" value="1"/>
</dbReference>
<evidence type="ECO:0000256" key="4">
    <source>
        <dbReference type="HAMAP-Rule" id="MF_00171"/>
    </source>
</evidence>
<dbReference type="NCBIfam" id="TIGR00071">
    <property type="entry name" value="hisT_truA"/>
    <property type="match status" value="1"/>
</dbReference>
<feature type="domain" description="Pseudouridine synthase I TruA alpha/beta" evidence="6">
    <location>
        <begin position="142"/>
        <end position="241"/>
    </location>
</feature>
<dbReference type="InterPro" id="IPR020097">
    <property type="entry name" value="PsdUridine_synth_TruA_a/b_dom"/>
</dbReference>
<dbReference type="HAMAP" id="MF_00171">
    <property type="entry name" value="TruA"/>
    <property type="match status" value="1"/>
</dbReference>
<dbReference type="InterPro" id="IPR020094">
    <property type="entry name" value="TruA/RsuA/RluB/E/F_N"/>
</dbReference>
<evidence type="ECO:0000256" key="3">
    <source>
        <dbReference type="ARBA" id="ARBA00023235"/>
    </source>
</evidence>
<evidence type="ECO:0000256" key="1">
    <source>
        <dbReference type="ARBA" id="ARBA00009375"/>
    </source>
</evidence>
<evidence type="ECO:0000313" key="8">
    <source>
        <dbReference type="Proteomes" id="UP001595916"/>
    </source>
</evidence>
<dbReference type="RefSeq" id="WP_379787323.1">
    <property type="nucleotide sequence ID" value="NZ_JBHSHL010000007.1"/>
</dbReference>
<keyword evidence="2 4" id="KW-0819">tRNA processing</keyword>
<comment type="caution">
    <text evidence="4">Lacks conserved residue(s) required for the propagation of feature annotation.</text>
</comment>